<dbReference type="SUPFAM" id="SSF51735">
    <property type="entry name" value="NAD(P)-binding Rossmann-fold domains"/>
    <property type="match status" value="1"/>
</dbReference>
<dbReference type="PANTHER" id="PTHR12126:SF11">
    <property type="entry name" value="NADH DEHYDROGENASE [UBIQUINONE] 1 ALPHA SUBCOMPLEX SUBUNIT 9, MITOCHONDRIAL"/>
    <property type="match status" value="1"/>
</dbReference>
<dbReference type="AlphaFoldDB" id="C6BZW7"/>
<organism evidence="2 3">
    <name type="scientific">Maridesulfovibrio salexigens (strain ATCC 14822 / DSM 2638 / NCIMB 8403 / VKM B-1763)</name>
    <name type="common">Desulfovibrio salexigens</name>
    <dbReference type="NCBI Taxonomy" id="526222"/>
    <lineage>
        <taxon>Bacteria</taxon>
        <taxon>Pseudomonadati</taxon>
        <taxon>Thermodesulfobacteriota</taxon>
        <taxon>Desulfovibrionia</taxon>
        <taxon>Desulfovibrionales</taxon>
        <taxon>Desulfovibrionaceae</taxon>
        <taxon>Maridesulfovibrio</taxon>
    </lineage>
</organism>
<gene>
    <name evidence="2" type="ordered locus">Desal_0959</name>
</gene>
<evidence type="ECO:0000313" key="2">
    <source>
        <dbReference type="EMBL" id="ACS79024.1"/>
    </source>
</evidence>
<keyword evidence="3" id="KW-1185">Reference proteome</keyword>
<protein>
    <submittedName>
        <fullName evidence="2">NAD-dependent epimerase/dehydratase</fullName>
    </submittedName>
</protein>
<dbReference type="GO" id="GO:0044877">
    <property type="term" value="F:protein-containing complex binding"/>
    <property type="evidence" value="ECO:0007669"/>
    <property type="project" value="TreeGrafter"/>
</dbReference>
<dbReference type="SUPFAM" id="SSF55961">
    <property type="entry name" value="Bet v1-like"/>
    <property type="match status" value="1"/>
</dbReference>
<evidence type="ECO:0000313" key="3">
    <source>
        <dbReference type="Proteomes" id="UP000002601"/>
    </source>
</evidence>
<dbReference type="EMBL" id="CP001649">
    <property type="protein sequence ID" value="ACS79024.1"/>
    <property type="molecule type" value="Genomic_DNA"/>
</dbReference>
<dbReference type="InterPro" id="IPR036291">
    <property type="entry name" value="NAD(P)-bd_dom_sf"/>
</dbReference>
<dbReference type="PANTHER" id="PTHR12126">
    <property type="entry name" value="NADH-UBIQUINONE OXIDOREDUCTASE 39 KDA SUBUNIT-RELATED"/>
    <property type="match status" value="1"/>
</dbReference>
<dbReference type="InterPro" id="IPR051207">
    <property type="entry name" value="ComplexI_NDUFA9_subunit"/>
</dbReference>
<dbReference type="Pfam" id="PF11066">
    <property type="entry name" value="DUF2867"/>
    <property type="match status" value="1"/>
</dbReference>
<name>C6BZW7_MARSD</name>
<dbReference type="RefSeq" id="WP_015850843.1">
    <property type="nucleotide sequence ID" value="NC_012881.1"/>
</dbReference>
<feature type="domain" description="NAD(P)-binding" evidence="1">
    <location>
        <begin position="13"/>
        <end position="145"/>
    </location>
</feature>
<dbReference type="STRING" id="526222.Desal_0959"/>
<dbReference type="InterPro" id="IPR016040">
    <property type="entry name" value="NAD(P)-bd_dom"/>
</dbReference>
<accession>C6BZW7</accession>
<dbReference type="HOGENOM" id="CLU_007383_6_11_7"/>
<reference evidence="2 3" key="1">
    <citation type="submission" date="2009-06" db="EMBL/GenBank/DDBJ databases">
        <title>Complete sequence of Desulfovibrio salexigens DSM 2638.</title>
        <authorList>
            <consortium name="US DOE Joint Genome Institute"/>
            <person name="Lucas S."/>
            <person name="Copeland A."/>
            <person name="Lapidus A."/>
            <person name="Glavina del Rio T."/>
            <person name="Tice H."/>
            <person name="Bruce D."/>
            <person name="Goodwin L."/>
            <person name="Pitluck S."/>
            <person name="Munk A.C."/>
            <person name="Brettin T."/>
            <person name="Detter J.C."/>
            <person name="Han C."/>
            <person name="Tapia R."/>
            <person name="Larimer F."/>
            <person name="Land M."/>
            <person name="Hauser L."/>
            <person name="Kyrpides N."/>
            <person name="Anderson I."/>
            <person name="Wall J.D."/>
            <person name="Arkin A.P."/>
            <person name="Dehal P."/>
            <person name="Chivian D."/>
            <person name="Giles B."/>
            <person name="Hazen T.C."/>
        </authorList>
    </citation>
    <scope>NUCLEOTIDE SEQUENCE [LARGE SCALE GENOMIC DNA]</scope>
    <source>
        <strain evidence="3">ATCC 14822 / DSM 2638 / NCIMB 8403 / VKM B-1763</strain>
    </source>
</reference>
<dbReference type="InterPro" id="IPR021295">
    <property type="entry name" value="DUF2867"/>
</dbReference>
<dbReference type="Proteomes" id="UP000002601">
    <property type="component" value="Chromosome"/>
</dbReference>
<dbReference type="Gene3D" id="3.40.50.720">
    <property type="entry name" value="NAD(P)-binding Rossmann-like Domain"/>
    <property type="match status" value="1"/>
</dbReference>
<dbReference type="eggNOG" id="COG0702">
    <property type="taxonomic scope" value="Bacteria"/>
</dbReference>
<dbReference type="CDD" id="cd05245">
    <property type="entry name" value="SDR_a2"/>
    <property type="match status" value="1"/>
</dbReference>
<sequence>MSDRQNKLICVLGATGYVGGRLVPQLLNQGWKVRAVGRSQAKLRTRPYSFHENCELAEADLFDRESLEKALQGCSAVYYLVHSMQPGSSDFAEKDRIAAQNTVHAAEQAGLERIIYLGGMVPDDPNISHHLKSRAEVADILSAGEVPCTTLRAAVILGSGSASFEILRYLVDRLPAMITPRWVRTESQPISIRDVLFYLSGCLEHPETAGESYDIGGPFIETYEKLFRIYQQEAGLRKRLIIPVPFVSPKLSSYWLGLVSPVPVSLAVPLVMGLRNRVVCKDYRIREIMPCELTDCRTAIRRALNKVEQEVVDTCWSDAGTLGTPEWAICGDAGYSGGTVYHSAYRVKLEGCADDLWKKIISIGGEEGWYCCNALWSMRGWLDKFVGGVGLRRGRRHPSEVSVGDALDFWRVLDVQPGERLLLLAEMKLPGEALLEFTLENTIVGDTELTMTARFLPRGLGGILYWWSVYPFHALVFKGMARALAEKSGCRLMEGPELVEGPAPRCRIPGGKDNG</sequence>
<dbReference type="OrthoDB" id="9774199at2"/>
<evidence type="ECO:0000259" key="1">
    <source>
        <dbReference type="Pfam" id="PF13460"/>
    </source>
</evidence>
<proteinExistence type="predicted"/>
<dbReference type="Pfam" id="PF13460">
    <property type="entry name" value="NAD_binding_10"/>
    <property type="match status" value="1"/>
</dbReference>
<dbReference type="KEGG" id="dsa:Desal_0959"/>